<dbReference type="AlphaFoldDB" id="A0A1H8XAS5"/>
<dbReference type="InterPro" id="IPR027417">
    <property type="entry name" value="P-loop_NTPase"/>
</dbReference>
<evidence type="ECO:0000259" key="3">
    <source>
        <dbReference type="Pfam" id="PF13476"/>
    </source>
</evidence>
<organism evidence="4 5">
    <name type="scientific">Rhodopseudomonas pseudopalustris</name>
    <dbReference type="NCBI Taxonomy" id="1513892"/>
    <lineage>
        <taxon>Bacteria</taxon>
        <taxon>Pseudomonadati</taxon>
        <taxon>Pseudomonadota</taxon>
        <taxon>Alphaproteobacteria</taxon>
        <taxon>Hyphomicrobiales</taxon>
        <taxon>Nitrobacteraceae</taxon>
        <taxon>Rhodopseudomonas</taxon>
    </lineage>
</organism>
<reference evidence="5" key="1">
    <citation type="submission" date="2016-10" db="EMBL/GenBank/DDBJ databases">
        <authorList>
            <person name="Varghese N."/>
            <person name="Submissions S."/>
        </authorList>
    </citation>
    <scope>NUCLEOTIDE SEQUENCE [LARGE SCALE GENOMIC DNA]</scope>
    <source>
        <strain evidence="5">DSM 123</strain>
    </source>
</reference>
<keyword evidence="4" id="KW-0540">Nuclease</keyword>
<dbReference type="Pfam" id="PF13558">
    <property type="entry name" value="SbcC_Walker_B"/>
    <property type="match status" value="1"/>
</dbReference>
<dbReference type="GO" id="GO:0016887">
    <property type="term" value="F:ATP hydrolysis activity"/>
    <property type="evidence" value="ECO:0007669"/>
    <property type="project" value="InterPro"/>
</dbReference>
<dbReference type="EMBL" id="FODT01000018">
    <property type="protein sequence ID" value="SEP36962.1"/>
    <property type="molecule type" value="Genomic_DNA"/>
</dbReference>
<accession>A0A1H8XAS5</accession>
<keyword evidence="4" id="KW-0269">Exonuclease</keyword>
<protein>
    <submittedName>
        <fullName evidence="4">Exonuclease SbcC</fullName>
    </submittedName>
</protein>
<proteinExistence type="predicted"/>
<dbReference type="OrthoDB" id="9795626at2"/>
<keyword evidence="4" id="KW-0378">Hydrolase</keyword>
<evidence type="ECO:0000256" key="1">
    <source>
        <dbReference type="SAM" id="Coils"/>
    </source>
</evidence>
<evidence type="ECO:0000313" key="5">
    <source>
        <dbReference type="Proteomes" id="UP000199615"/>
    </source>
</evidence>
<dbReference type="SUPFAM" id="SSF52540">
    <property type="entry name" value="P-loop containing nucleoside triphosphate hydrolases"/>
    <property type="match status" value="1"/>
</dbReference>
<dbReference type="PANTHER" id="PTHR32114:SF2">
    <property type="entry name" value="ABC TRANSPORTER ABCH.3"/>
    <property type="match status" value="1"/>
</dbReference>
<name>A0A1H8XAS5_9BRAD</name>
<dbReference type="GO" id="GO:0006302">
    <property type="term" value="P:double-strand break repair"/>
    <property type="evidence" value="ECO:0007669"/>
    <property type="project" value="InterPro"/>
</dbReference>
<keyword evidence="5" id="KW-1185">Reference proteome</keyword>
<evidence type="ECO:0000256" key="2">
    <source>
        <dbReference type="SAM" id="MobiDB-lite"/>
    </source>
</evidence>
<dbReference type="Gene3D" id="3.40.50.300">
    <property type="entry name" value="P-loop containing nucleotide triphosphate hydrolases"/>
    <property type="match status" value="2"/>
</dbReference>
<sequence>MRPIRLTLQAFGPFAAREVIDFRQAIASGLFGIYGQTGAGKSTVFCAMTFALFGEAAKVEQEAASLRSDHADPALPTEVEFIFEIGNKRYVIRRRPEQVRPKLRGSGETKDAHEAWLFDATGLPVDQITEDHWGKIIAEKKTGAVRDAIVDLLGYGPEQFRQIVLLPQGRFETFLAAKTDARLGILRELFDVSIYRRLAAKMKEDAAEAERQVRQEREVCTARLKVDGFESPDALVEGIATMQLTHTGDMQRETDASKQLGDERTKLDASRQLDALFQAAEKADVELAGLLQREQAMAALSQRIEYARRAQLVTDVENHFCEAETELADAVKKRDAASGKSVDAAEIAQRAAVALENERSRSDETTALRQTGEALGRYRGMLTEATGLEIAARAASAALPKAKEAYNVAARRCIRLGETKSSESTKLTLARGKETERRRLLAEGAILDAAQKLAKDFEDAEKMQESARSATTRARTIHAECAQKASAARARFDQTEANLATAQALHLAAKLLPGDACPVCGSHEHPAPATGQIEHVGLDKEFRDAKLLWETAQKAEQESGRSLASAEATQKEREDRLSELKKPDRSLADLRADKTALTQKIEELGPEIDFPAAEARLTALDGDMAGAEQTREQLRLELEAADRTDAIAQSKLEQALVAIPEAYRQPTTLDCAIAENRRAQEARKSALEGAEKSANNTRDAALGAAKDAEAANATLTEATLRHDRARTAFERRLTETGLSQAVYLSYKPLIATIDSDARTFDDYSQRTILARGHQRTTKEAIADAIRPALQPLEEAVQQADTALRNATNARAQTEARLKQLRDLQQDITDTLSRLDQIEADTAALRQLAALFNAENTQRLDLETFAIGAMFDQVLKAANQRLGPMTGGRYSLEREIEASSGRSRRGLGIKVSDVYTGKARSPATLSGGETFIAALALALGLSDVVESVSGKIRLDTIFIDEGFGSLDTDDSGTLDQVLQVLTNLVSQQRSVGLISHVPFVQEVIPNGFYVRKDMQGSHVEARGTI</sequence>
<feature type="coiled-coil region" evidence="1">
    <location>
        <begin position="617"/>
        <end position="644"/>
    </location>
</feature>
<feature type="compositionally biased region" description="Basic and acidic residues" evidence="2">
    <location>
        <begin position="569"/>
        <end position="585"/>
    </location>
</feature>
<dbReference type="InterPro" id="IPR038729">
    <property type="entry name" value="Rad50/SbcC_AAA"/>
</dbReference>
<dbReference type="GO" id="GO:0004527">
    <property type="term" value="F:exonuclease activity"/>
    <property type="evidence" value="ECO:0007669"/>
    <property type="project" value="UniProtKB-KW"/>
</dbReference>
<dbReference type="Pfam" id="PF13476">
    <property type="entry name" value="AAA_23"/>
    <property type="match status" value="1"/>
</dbReference>
<dbReference type="Proteomes" id="UP000199615">
    <property type="component" value="Unassembled WGS sequence"/>
</dbReference>
<evidence type="ECO:0000313" key="4">
    <source>
        <dbReference type="EMBL" id="SEP36962.1"/>
    </source>
</evidence>
<gene>
    <name evidence="4" type="ORF">SAMN05444123_11845</name>
</gene>
<dbReference type="RefSeq" id="WP_092686302.1">
    <property type="nucleotide sequence ID" value="NZ_FODT01000018.1"/>
</dbReference>
<feature type="region of interest" description="Disordered" evidence="2">
    <location>
        <begin position="553"/>
        <end position="585"/>
    </location>
</feature>
<keyword evidence="1" id="KW-0175">Coiled coil</keyword>
<feature type="coiled-coil region" evidence="1">
    <location>
        <begin position="792"/>
        <end position="840"/>
    </location>
</feature>
<dbReference type="PANTHER" id="PTHR32114">
    <property type="entry name" value="ABC TRANSPORTER ABCH.3"/>
    <property type="match status" value="1"/>
</dbReference>
<feature type="coiled-coil region" evidence="1">
    <location>
        <begin position="192"/>
        <end position="219"/>
    </location>
</feature>
<feature type="domain" description="Rad50/SbcC-type AAA" evidence="3">
    <location>
        <begin position="5"/>
        <end position="218"/>
    </location>
</feature>